<dbReference type="EMBL" id="JBIMZQ010000007">
    <property type="protein sequence ID" value="KAL3670137.1"/>
    <property type="molecule type" value="Genomic_DNA"/>
</dbReference>
<reference evidence="2 3" key="1">
    <citation type="submission" date="2024-09" db="EMBL/GenBank/DDBJ databases">
        <title>Genome sequencing and assembly of Phytophthora oleae, isolate VK10A, causative agent of rot of olive drupes.</title>
        <authorList>
            <person name="Conti Taguali S."/>
            <person name="Riolo M."/>
            <person name="La Spada F."/>
            <person name="Cacciola S.O."/>
            <person name="Dionisio G."/>
        </authorList>
    </citation>
    <scope>NUCLEOTIDE SEQUENCE [LARGE SCALE GENOMIC DNA]</scope>
    <source>
        <strain evidence="2 3">VK10A</strain>
    </source>
</reference>
<dbReference type="PANTHER" id="PTHR44329:SF214">
    <property type="entry name" value="PROTEIN KINASE DOMAIN-CONTAINING PROTEIN"/>
    <property type="match status" value="1"/>
</dbReference>
<feature type="domain" description="Protein kinase" evidence="1">
    <location>
        <begin position="238"/>
        <end position="489"/>
    </location>
</feature>
<name>A0ABD3FUS8_9STRA</name>
<dbReference type="InterPro" id="IPR001245">
    <property type="entry name" value="Ser-Thr/Tyr_kinase_cat_dom"/>
</dbReference>
<dbReference type="Gene3D" id="1.20.930.20">
    <property type="entry name" value="Adaptor protein Cbl, N-terminal domain"/>
    <property type="match status" value="1"/>
</dbReference>
<dbReference type="CDD" id="cd21037">
    <property type="entry name" value="MLKL_NTD"/>
    <property type="match status" value="1"/>
</dbReference>
<protein>
    <recommendedName>
        <fullName evidence="1">Protein kinase domain-containing protein</fullName>
    </recommendedName>
</protein>
<dbReference type="InterPro" id="IPR059179">
    <property type="entry name" value="MLKL-like_MCAfunc"/>
</dbReference>
<dbReference type="SUPFAM" id="SSF56112">
    <property type="entry name" value="Protein kinase-like (PK-like)"/>
    <property type="match status" value="1"/>
</dbReference>
<keyword evidence="3" id="KW-1185">Reference proteome</keyword>
<dbReference type="InterPro" id="IPR011009">
    <property type="entry name" value="Kinase-like_dom_sf"/>
</dbReference>
<dbReference type="PROSITE" id="PS50011">
    <property type="entry name" value="PROTEIN_KINASE_DOM"/>
    <property type="match status" value="1"/>
</dbReference>
<accession>A0ABD3FUS8</accession>
<dbReference type="PANTHER" id="PTHR44329">
    <property type="entry name" value="SERINE/THREONINE-PROTEIN KINASE TNNI3K-RELATED"/>
    <property type="match status" value="1"/>
</dbReference>
<evidence type="ECO:0000313" key="2">
    <source>
        <dbReference type="EMBL" id="KAL3670137.1"/>
    </source>
</evidence>
<dbReference type="InterPro" id="IPR051681">
    <property type="entry name" value="Ser/Thr_Kinases-Pseudokinases"/>
</dbReference>
<comment type="caution">
    <text evidence="2">The sequence shown here is derived from an EMBL/GenBank/DDBJ whole genome shotgun (WGS) entry which is preliminary data.</text>
</comment>
<dbReference type="InterPro" id="IPR000719">
    <property type="entry name" value="Prot_kinase_dom"/>
</dbReference>
<gene>
    <name evidence="2" type="ORF">V7S43_004452</name>
</gene>
<dbReference type="InterPro" id="IPR036537">
    <property type="entry name" value="Adaptor_Cbl_N_dom_sf"/>
</dbReference>
<organism evidence="2 3">
    <name type="scientific">Phytophthora oleae</name>
    <dbReference type="NCBI Taxonomy" id="2107226"/>
    <lineage>
        <taxon>Eukaryota</taxon>
        <taxon>Sar</taxon>
        <taxon>Stramenopiles</taxon>
        <taxon>Oomycota</taxon>
        <taxon>Peronosporomycetes</taxon>
        <taxon>Peronosporales</taxon>
        <taxon>Peronosporaceae</taxon>
        <taxon>Phytophthora</taxon>
    </lineage>
</organism>
<sequence length="509" mass="56916">MQSAGANGVGLAVDTYLLAGSSSLIVVLVDLASELYGSKEICLELIDTVSKIEPRLKELAATDSIKVKTALKQYHELLADIRRFLEGHVSHNFMSRAASHWKMKRRVQSFYSQLETIKTLVALDDLTECANRHTLVMNTLQRNRHLNYQTNQAIVASVTALQSVVKAVPDEIAARLKSEGVALVDIIELKKELKTNEAAYSSDDYQALLDLLKRVSKALGIHVPHVAGWYLSRSDICFDDSNPFAVNELRELYHGTIYSGAKVTVKAVKASSDDTKTLDLFNREVKTWFELRDPHILPLYGANNVGYPLLFVSGRAELGNFRDYLLAHRHQVWGLFLDAARGIAYLHKHKRVHGNLKCNNLLVTAQGVGVVSDFAFAFVRQSSLSVKPMAPAYHWKAPECFDTHNPKPRFESDVYALGMCLYEALSGVAPYSELDEQPAIQMIKSGELPPRPADASVSDEAWELITNMCDRQFSRRIHLSEAISVLEALTARERIHNQCLRFVNADYSS</sequence>
<proteinExistence type="predicted"/>
<dbReference type="AlphaFoldDB" id="A0ABD3FUS8"/>
<dbReference type="Proteomes" id="UP001632037">
    <property type="component" value="Unassembled WGS sequence"/>
</dbReference>
<evidence type="ECO:0000259" key="1">
    <source>
        <dbReference type="PROSITE" id="PS50011"/>
    </source>
</evidence>
<evidence type="ECO:0000313" key="3">
    <source>
        <dbReference type="Proteomes" id="UP001632037"/>
    </source>
</evidence>
<dbReference type="Gene3D" id="1.10.510.10">
    <property type="entry name" value="Transferase(Phosphotransferase) domain 1"/>
    <property type="match status" value="1"/>
</dbReference>
<dbReference type="Pfam" id="PF07714">
    <property type="entry name" value="PK_Tyr_Ser-Thr"/>
    <property type="match status" value="1"/>
</dbReference>